<dbReference type="InterPro" id="IPR000412">
    <property type="entry name" value="ABC_2_transport"/>
</dbReference>
<evidence type="ECO:0000256" key="2">
    <source>
        <dbReference type="ARBA" id="ARBA00022692"/>
    </source>
</evidence>
<sequence>MRTTRALVIRNLRIYARDRMGVFLSLLSALILLLLYVLFLGTLQVDNLTEKFPDVDTDTVSAYVSSWVFAGIIMITTFTTGFAALGTYVDDRVTGRFKEFRVSPVRRSQLIVGYQVSATIVSLAMSYIVMAIGILLLKLMYGVWPGAVNVLVAAGYTALLSAAFSALSSWAITFVATNGTFTAMSTIMGTLLGFLAGAYLPLGVVSENVRNVINVLPFSPAAMLLREPLAGTALDKLSPYDEATKAVRTYYGHTLTVGSTEILPWMVVVVLAIITIVFTVLGSYRIGRTIR</sequence>
<dbReference type="PIRSF" id="PIRSF006648">
    <property type="entry name" value="DrrB"/>
    <property type="match status" value="1"/>
</dbReference>
<keyword evidence="9" id="KW-1185">Reference proteome</keyword>
<dbReference type="Proteomes" id="UP000280444">
    <property type="component" value="Unassembled WGS sequence"/>
</dbReference>
<evidence type="ECO:0000313" key="8">
    <source>
        <dbReference type="EMBL" id="RRC94708.1"/>
    </source>
</evidence>
<dbReference type="GO" id="GO:0140359">
    <property type="term" value="F:ABC-type transporter activity"/>
    <property type="evidence" value="ECO:0007669"/>
    <property type="project" value="InterPro"/>
</dbReference>
<feature type="transmembrane region" description="Helical" evidence="6">
    <location>
        <begin position="179"/>
        <end position="200"/>
    </location>
</feature>
<keyword evidence="3 6" id="KW-1133">Transmembrane helix</keyword>
<feature type="domain" description="ABC-2 type transporter transmembrane" evidence="7">
    <location>
        <begin position="4"/>
        <end position="226"/>
    </location>
</feature>
<feature type="transmembrane region" description="Helical" evidence="6">
    <location>
        <begin position="143"/>
        <end position="167"/>
    </location>
</feature>
<keyword evidence="4 6" id="KW-0472">Membrane</keyword>
<dbReference type="EMBL" id="RQZF01000011">
    <property type="protein sequence ID" value="RRC94708.1"/>
    <property type="molecule type" value="Genomic_DNA"/>
</dbReference>
<gene>
    <name evidence="8" type="ORF">EII11_09120</name>
</gene>
<name>A0A3P1SC36_9ACTO</name>
<evidence type="ECO:0000256" key="6">
    <source>
        <dbReference type="SAM" id="Phobius"/>
    </source>
</evidence>
<keyword evidence="5" id="KW-0046">Antibiotic resistance</keyword>
<dbReference type="GO" id="GO:0043190">
    <property type="term" value="C:ATP-binding cassette (ABC) transporter complex"/>
    <property type="evidence" value="ECO:0007669"/>
    <property type="project" value="InterPro"/>
</dbReference>
<evidence type="ECO:0000256" key="4">
    <source>
        <dbReference type="ARBA" id="ARBA00023136"/>
    </source>
</evidence>
<dbReference type="PANTHER" id="PTHR43229:SF2">
    <property type="entry name" value="NODULATION PROTEIN J"/>
    <property type="match status" value="1"/>
</dbReference>
<dbReference type="InterPro" id="IPR013525">
    <property type="entry name" value="ABC2_TM"/>
</dbReference>
<reference evidence="8 9" key="1">
    <citation type="submission" date="2018-11" db="EMBL/GenBank/DDBJ databases">
        <title>Genomes From Bacteria Associated with the Canine Oral Cavity: a Test Case for Automated Genome-Based Taxonomic Assignment.</title>
        <authorList>
            <person name="Coil D.A."/>
            <person name="Jospin G."/>
            <person name="Darling A.E."/>
            <person name="Wallis C."/>
            <person name="Davis I.J."/>
            <person name="Harris S."/>
            <person name="Eisen J.A."/>
            <person name="Holcombe L.J."/>
            <person name="O'Flynn C."/>
        </authorList>
    </citation>
    <scope>NUCLEOTIDE SEQUENCE [LARGE SCALE GENOMIC DNA]</scope>
    <source>
        <strain evidence="8 9">OH770</strain>
    </source>
</reference>
<evidence type="ECO:0000256" key="3">
    <source>
        <dbReference type="ARBA" id="ARBA00022989"/>
    </source>
</evidence>
<organism evidence="8 9">
    <name type="scientific">Schaalia canis</name>
    <dbReference type="NCBI Taxonomy" id="100469"/>
    <lineage>
        <taxon>Bacteria</taxon>
        <taxon>Bacillati</taxon>
        <taxon>Actinomycetota</taxon>
        <taxon>Actinomycetes</taxon>
        <taxon>Actinomycetales</taxon>
        <taxon>Actinomycetaceae</taxon>
        <taxon>Schaalia</taxon>
    </lineage>
</organism>
<evidence type="ECO:0000256" key="1">
    <source>
        <dbReference type="ARBA" id="ARBA00004141"/>
    </source>
</evidence>
<evidence type="ECO:0000259" key="7">
    <source>
        <dbReference type="Pfam" id="PF01061"/>
    </source>
</evidence>
<comment type="subcellular location">
    <subcellularLocation>
        <location evidence="1">Membrane</location>
        <topology evidence="1">Multi-pass membrane protein</topology>
    </subcellularLocation>
</comment>
<dbReference type="PANTHER" id="PTHR43229">
    <property type="entry name" value="NODULATION PROTEIN J"/>
    <property type="match status" value="1"/>
</dbReference>
<keyword evidence="2 6" id="KW-0812">Transmembrane</keyword>
<dbReference type="GO" id="GO:0046677">
    <property type="term" value="P:response to antibiotic"/>
    <property type="evidence" value="ECO:0007669"/>
    <property type="project" value="UniProtKB-KW"/>
</dbReference>
<evidence type="ECO:0000313" key="9">
    <source>
        <dbReference type="Proteomes" id="UP000280444"/>
    </source>
</evidence>
<evidence type="ECO:0000256" key="5">
    <source>
        <dbReference type="ARBA" id="ARBA00023251"/>
    </source>
</evidence>
<feature type="transmembrane region" description="Helical" evidence="6">
    <location>
        <begin position="262"/>
        <end position="284"/>
    </location>
</feature>
<dbReference type="InterPro" id="IPR051784">
    <property type="entry name" value="Nod_factor_ABC_transporter"/>
</dbReference>
<feature type="transmembrane region" description="Helical" evidence="6">
    <location>
        <begin position="110"/>
        <end position="137"/>
    </location>
</feature>
<dbReference type="AlphaFoldDB" id="A0A3P1SC36"/>
<feature type="transmembrane region" description="Helical" evidence="6">
    <location>
        <begin position="21"/>
        <end position="43"/>
    </location>
</feature>
<accession>A0A3P1SC36</accession>
<feature type="transmembrane region" description="Helical" evidence="6">
    <location>
        <begin position="63"/>
        <end position="89"/>
    </location>
</feature>
<protein>
    <submittedName>
        <fullName evidence="8">ABC transporter permease</fullName>
    </submittedName>
</protein>
<comment type="caution">
    <text evidence="8">The sequence shown here is derived from an EMBL/GenBank/DDBJ whole genome shotgun (WGS) entry which is preliminary data.</text>
</comment>
<dbReference type="RefSeq" id="WP_124871855.1">
    <property type="nucleotide sequence ID" value="NZ_RQZF01000011.1"/>
</dbReference>
<proteinExistence type="predicted"/>
<dbReference type="OrthoDB" id="162334at2"/>
<dbReference type="Pfam" id="PF01061">
    <property type="entry name" value="ABC2_membrane"/>
    <property type="match status" value="1"/>
</dbReference>